<dbReference type="OrthoDB" id="37081at2"/>
<name>A0A5A7NV90_9MICC</name>
<dbReference type="InterPro" id="IPR000843">
    <property type="entry name" value="HTH_LacI"/>
</dbReference>
<dbReference type="Pfam" id="PF13377">
    <property type="entry name" value="Peripla_BP_3"/>
    <property type="match status" value="1"/>
</dbReference>
<dbReference type="GO" id="GO:0003700">
    <property type="term" value="F:DNA-binding transcription factor activity"/>
    <property type="evidence" value="ECO:0007669"/>
    <property type="project" value="TreeGrafter"/>
</dbReference>
<evidence type="ECO:0000313" key="6">
    <source>
        <dbReference type="Proteomes" id="UP000325307"/>
    </source>
</evidence>
<dbReference type="Proteomes" id="UP000325307">
    <property type="component" value="Unassembled WGS sequence"/>
</dbReference>
<keyword evidence="2" id="KW-0238">DNA-binding</keyword>
<protein>
    <submittedName>
        <fullName evidence="5">LacI family transcriptional regulator</fullName>
    </submittedName>
</protein>
<evidence type="ECO:0000256" key="3">
    <source>
        <dbReference type="ARBA" id="ARBA00023163"/>
    </source>
</evidence>
<evidence type="ECO:0000256" key="1">
    <source>
        <dbReference type="ARBA" id="ARBA00023015"/>
    </source>
</evidence>
<reference evidence="5 6" key="1">
    <citation type="submission" date="2019-09" db="EMBL/GenBank/DDBJ databases">
        <title>Arthrobacter zafarii sp. nov., a moderately thermotolerant and halotolerant actinobacterium isolated from Cholistan desert soil of Pakistan.</title>
        <authorList>
            <person name="Amin A."/>
            <person name="Ahmed I."/>
            <person name="Khalid N."/>
            <person name="Schumann P."/>
            <person name="Busse H.J."/>
            <person name="Khan I.U."/>
            <person name="Li S."/>
            <person name="Li W.J."/>
        </authorList>
    </citation>
    <scope>NUCLEOTIDE SEQUENCE [LARGE SCALE GENOMIC DNA]</scope>
    <source>
        <strain evidence="5 6">NCCP-1664</strain>
    </source>
</reference>
<sequence>METTEARRTVTLRDVAEASGVSISTVSRVLDPRSTPTKSATAARVKRTAEELGYRRNLSAAGLRKGSTGTIGVLVPRLSDTVMALMFEALERAARARGHFAVVATGGDDPNDERKAAETLLDRNVDGLILASARLDDTLPASLRERDVPHALVLRTDGTSPSALGDDETGGYLAVRHLIDLGHRDIAVVTGPDFASTARDRLAGARRALAEAGLELPAHRVIGRGYRIEHGAEAGNELLGTADRPTAVFAANDNLALGIIAAAQRARLAIGPDLALVGYNDIPLASLLPVPLTSVRVPFDQVADSALRMLLEPENSERLTRALPTLIPRASSGAPRR</sequence>
<accession>A0A5A7NV90</accession>
<dbReference type="PROSITE" id="PS50932">
    <property type="entry name" value="HTH_LACI_2"/>
    <property type="match status" value="1"/>
</dbReference>
<organism evidence="5 6">
    <name type="scientific">Zafaria cholistanensis</name>
    <dbReference type="NCBI Taxonomy" id="1682741"/>
    <lineage>
        <taxon>Bacteria</taxon>
        <taxon>Bacillati</taxon>
        <taxon>Actinomycetota</taxon>
        <taxon>Actinomycetes</taxon>
        <taxon>Micrococcales</taxon>
        <taxon>Micrococcaceae</taxon>
        <taxon>Zafaria</taxon>
    </lineage>
</organism>
<dbReference type="SUPFAM" id="SSF53822">
    <property type="entry name" value="Periplasmic binding protein-like I"/>
    <property type="match status" value="1"/>
</dbReference>
<dbReference type="SUPFAM" id="SSF47413">
    <property type="entry name" value="lambda repressor-like DNA-binding domains"/>
    <property type="match status" value="1"/>
</dbReference>
<comment type="caution">
    <text evidence="5">The sequence shown here is derived from an EMBL/GenBank/DDBJ whole genome shotgun (WGS) entry which is preliminary data.</text>
</comment>
<evidence type="ECO:0000256" key="2">
    <source>
        <dbReference type="ARBA" id="ARBA00023125"/>
    </source>
</evidence>
<keyword evidence="3" id="KW-0804">Transcription</keyword>
<dbReference type="CDD" id="cd01392">
    <property type="entry name" value="HTH_LacI"/>
    <property type="match status" value="1"/>
</dbReference>
<feature type="domain" description="HTH lacI-type" evidence="4">
    <location>
        <begin position="10"/>
        <end position="65"/>
    </location>
</feature>
<dbReference type="PROSITE" id="PS00356">
    <property type="entry name" value="HTH_LACI_1"/>
    <property type="match status" value="1"/>
</dbReference>
<dbReference type="SMART" id="SM00354">
    <property type="entry name" value="HTH_LACI"/>
    <property type="match status" value="1"/>
</dbReference>
<keyword evidence="6" id="KW-1185">Reference proteome</keyword>
<dbReference type="GO" id="GO:0000976">
    <property type="term" value="F:transcription cis-regulatory region binding"/>
    <property type="evidence" value="ECO:0007669"/>
    <property type="project" value="TreeGrafter"/>
</dbReference>
<dbReference type="InterPro" id="IPR010982">
    <property type="entry name" value="Lambda_DNA-bd_dom_sf"/>
</dbReference>
<evidence type="ECO:0000313" key="5">
    <source>
        <dbReference type="EMBL" id="GER23958.1"/>
    </source>
</evidence>
<proteinExistence type="predicted"/>
<dbReference type="RefSeq" id="WP_149957563.1">
    <property type="nucleotide sequence ID" value="NZ_BKDJ01000014.1"/>
</dbReference>
<dbReference type="PANTHER" id="PTHR30146">
    <property type="entry name" value="LACI-RELATED TRANSCRIPTIONAL REPRESSOR"/>
    <property type="match status" value="1"/>
</dbReference>
<evidence type="ECO:0000259" key="4">
    <source>
        <dbReference type="PROSITE" id="PS50932"/>
    </source>
</evidence>
<dbReference type="Pfam" id="PF00356">
    <property type="entry name" value="LacI"/>
    <property type="match status" value="1"/>
</dbReference>
<dbReference type="AlphaFoldDB" id="A0A5A7NV90"/>
<dbReference type="Gene3D" id="3.40.50.2300">
    <property type="match status" value="2"/>
</dbReference>
<dbReference type="Gene3D" id="1.10.260.40">
    <property type="entry name" value="lambda repressor-like DNA-binding domains"/>
    <property type="match status" value="1"/>
</dbReference>
<dbReference type="EMBL" id="BKDJ01000014">
    <property type="protein sequence ID" value="GER23958.1"/>
    <property type="molecule type" value="Genomic_DNA"/>
</dbReference>
<dbReference type="InterPro" id="IPR046335">
    <property type="entry name" value="LacI/GalR-like_sensor"/>
</dbReference>
<keyword evidence="1" id="KW-0805">Transcription regulation</keyword>
<gene>
    <name evidence="5" type="ORF">NCCP1664_24530</name>
</gene>
<dbReference type="CDD" id="cd06285">
    <property type="entry name" value="PBP1_LacI-like"/>
    <property type="match status" value="1"/>
</dbReference>
<dbReference type="PANTHER" id="PTHR30146:SF109">
    <property type="entry name" value="HTH-TYPE TRANSCRIPTIONAL REGULATOR GALS"/>
    <property type="match status" value="1"/>
</dbReference>
<dbReference type="InterPro" id="IPR028082">
    <property type="entry name" value="Peripla_BP_I"/>
</dbReference>